<dbReference type="InterPro" id="IPR017872">
    <property type="entry name" value="Pyrmidine_PPase_CS"/>
</dbReference>
<dbReference type="PROSITE" id="PS00647">
    <property type="entry name" value="THYMID_PHOSPHORYLASE"/>
    <property type="match status" value="1"/>
</dbReference>
<dbReference type="Gene3D" id="3.40.1030.10">
    <property type="entry name" value="Nucleoside phosphorylase/phosphoribosyltransferase catalytic domain"/>
    <property type="match status" value="1"/>
</dbReference>
<reference evidence="10 11" key="1">
    <citation type="submission" date="2017-04" db="EMBL/GenBank/DDBJ databases">
        <authorList>
            <person name="Afonso C.L."/>
            <person name="Miller P.J."/>
            <person name="Scott M.A."/>
            <person name="Spackman E."/>
            <person name="Goraichik I."/>
            <person name="Dimitrov K.M."/>
            <person name="Suarez D.L."/>
            <person name="Swayne D.E."/>
        </authorList>
    </citation>
    <scope>NUCLEOTIDE SEQUENCE [LARGE SCALE GENOMIC DNA]</scope>
    <source>
        <strain evidence="10 11">CGMCC 1.10972</strain>
    </source>
</reference>
<evidence type="ECO:0000256" key="7">
    <source>
        <dbReference type="HAMAP-Rule" id="MF_01628"/>
    </source>
</evidence>
<comment type="function">
    <text evidence="7">The enzymes which catalyze the reversible phosphorolysis of pyrimidine nucleosides are involved in the degradation of these compounds and in their utilization as carbon and energy sources, or in the rescue of pyrimidine bases for nucleotide synthesis.</text>
</comment>
<dbReference type="SUPFAM" id="SSF52418">
    <property type="entry name" value="Nucleoside phosphorylase/phosphoribosyltransferase catalytic domain"/>
    <property type="match status" value="1"/>
</dbReference>
<dbReference type="Gene3D" id="1.20.970.10">
    <property type="entry name" value="Transferase, Pyrimidine Nucleoside Phosphorylase, Chain C"/>
    <property type="match status" value="1"/>
</dbReference>
<dbReference type="OrthoDB" id="9763887at2"/>
<dbReference type="SMART" id="SM00941">
    <property type="entry name" value="PYNP_C"/>
    <property type="match status" value="1"/>
</dbReference>
<dbReference type="InterPro" id="IPR018090">
    <property type="entry name" value="Pyrmidine_PPas_bac/euk"/>
</dbReference>
<evidence type="ECO:0000256" key="3">
    <source>
        <dbReference type="ARBA" id="ARBA00011892"/>
    </source>
</evidence>
<dbReference type="UniPathway" id="UPA00578">
    <property type="reaction ID" value="UER00638"/>
</dbReference>
<keyword evidence="4 7" id="KW-0328">Glycosyltransferase</keyword>
<evidence type="ECO:0000256" key="6">
    <source>
        <dbReference type="ARBA" id="ARBA00048550"/>
    </source>
</evidence>
<dbReference type="Pfam" id="PF07831">
    <property type="entry name" value="PYNP_C"/>
    <property type="match status" value="1"/>
</dbReference>
<evidence type="ECO:0000256" key="8">
    <source>
        <dbReference type="SAM" id="MobiDB-lite"/>
    </source>
</evidence>
<evidence type="ECO:0000256" key="1">
    <source>
        <dbReference type="ARBA" id="ARBA00006915"/>
    </source>
</evidence>
<dbReference type="HAMAP" id="MF_01628">
    <property type="entry name" value="Thymid_phosp"/>
    <property type="match status" value="1"/>
</dbReference>
<dbReference type="SUPFAM" id="SSF47648">
    <property type="entry name" value="Nucleoside phosphorylase/phosphoribosyltransferase N-terminal domain"/>
    <property type="match status" value="1"/>
</dbReference>
<dbReference type="InterPro" id="IPR035902">
    <property type="entry name" value="Nuc_phospho_transferase"/>
</dbReference>
<dbReference type="PIRSF" id="PIRSF000478">
    <property type="entry name" value="TP_PyNP"/>
    <property type="match status" value="1"/>
</dbReference>
<comment type="subunit">
    <text evidence="2 7">Homodimer.</text>
</comment>
<dbReference type="NCBIfam" id="TIGR02644">
    <property type="entry name" value="Y_phosphoryl"/>
    <property type="match status" value="1"/>
</dbReference>
<dbReference type="GO" id="GO:0006206">
    <property type="term" value="P:pyrimidine nucleobase metabolic process"/>
    <property type="evidence" value="ECO:0007669"/>
    <property type="project" value="InterPro"/>
</dbReference>
<dbReference type="GO" id="GO:0004645">
    <property type="term" value="F:1,4-alpha-oligoglucan phosphorylase activity"/>
    <property type="evidence" value="ECO:0007669"/>
    <property type="project" value="InterPro"/>
</dbReference>
<dbReference type="SUPFAM" id="SSF54680">
    <property type="entry name" value="Pyrimidine nucleoside phosphorylase C-terminal domain"/>
    <property type="match status" value="1"/>
</dbReference>
<comment type="pathway">
    <text evidence="7">Pyrimidine metabolism; dTMP biosynthesis via salvage pathway; dTMP from thymine: step 1/2.</text>
</comment>
<dbReference type="Gene3D" id="3.90.1170.30">
    <property type="entry name" value="Pyrimidine nucleoside phosphorylase-like, C-terminal domain"/>
    <property type="match status" value="1"/>
</dbReference>
<dbReference type="InterPro" id="IPR013102">
    <property type="entry name" value="PYNP_C"/>
</dbReference>
<comment type="similarity">
    <text evidence="1 7">Belongs to the thymidine/pyrimidine-nucleoside phosphorylase family.</text>
</comment>
<dbReference type="Pfam" id="PF02885">
    <property type="entry name" value="Glycos_trans_3N"/>
    <property type="match status" value="1"/>
</dbReference>
<gene>
    <name evidence="7" type="primary">deoA</name>
    <name evidence="10" type="ORF">SAMN06297251_102301</name>
</gene>
<dbReference type="Proteomes" id="UP000192656">
    <property type="component" value="Unassembled WGS sequence"/>
</dbReference>
<dbReference type="STRING" id="937218.SAMN06297251_102301"/>
<keyword evidence="11" id="KW-1185">Reference proteome</keyword>
<dbReference type="FunFam" id="3.40.1030.10:FF:000003">
    <property type="entry name" value="Pyrimidine-nucleoside phosphorylase"/>
    <property type="match status" value="1"/>
</dbReference>
<evidence type="ECO:0000256" key="5">
    <source>
        <dbReference type="ARBA" id="ARBA00022679"/>
    </source>
</evidence>
<dbReference type="InterPro" id="IPR000053">
    <property type="entry name" value="Thymidine/pyrmidine_PPase"/>
</dbReference>
<dbReference type="GO" id="GO:0009032">
    <property type="term" value="F:thymidine phosphorylase activity"/>
    <property type="evidence" value="ECO:0007669"/>
    <property type="project" value="UniProtKB-UniRule"/>
</dbReference>
<dbReference type="InterPro" id="IPR000312">
    <property type="entry name" value="Glycosyl_Trfase_fam3"/>
</dbReference>
<feature type="domain" description="Pyrimidine nucleoside phosphorylase C-terminal" evidence="9">
    <location>
        <begin position="348"/>
        <end position="422"/>
    </location>
</feature>
<dbReference type="InterPro" id="IPR036320">
    <property type="entry name" value="Glycosyl_Trfase_fam3_N_dom_sf"/>
</dbReference>
<dbReference type="InterPro" id="IPR013465">
    <property type="entry name" value="Thymidine_Pase"/>
</dbReference>
<dbReference type="GO" id="GO:0005829">
    <property type="term" value="C:cytosol"/>
    <property type="evidence" value="ECO:0007669"/>
    <property type="project" value="TreeGrafter"/>
</dbReference>
<dbReference type="PANTHER" id="PTHR10515:SF0">
    <property type="entry name" value="THYMIDINE PHOSPHORYLASE"/>
    <property type="match status" value="1"/>
</dbReference>
<dbReference type="InterPro" id="IPR017459">
    <property type="entry name" value="Glycosyl_Trfase_fam3_N_dom"/>
</dbReference>
<dbReference type="EMBL" id="FWXR01000002">
    <property type="protein sequence ID" value="SMC45038.1"/>
    <property type="molecule type" value="Genomic_DNA"/>
</dbReference>
<organism evidence="10 11">
    <name type="scientific">Fulvimarina manganoxydans</name>
    <dbReference type="NCBI Taxonomy" id="937218"/>
    <lineage>
        <taxon>Bacteria</taxon>
        <taxon>Pseudomonadati</taxon>
        <taxon>Pseudomonadota</taxon>
        <taxon>Alphaproteobacteria</taxon>
        <taxon>Hyphomicrobiales</taxon>
        <taxon>Aurantimonadaceae</taxon>
        <taxon>Fulvimarina</taxon>
    </lineage>
</organism>
<dbReference type="Pfam" id="PF00591">
    <property type="entry name" value="Glycos_transf_3"/>
    <property type="match status" value="1"/>
</dbReference>
<comment type="catalytic activity">
    <reaction evidence="6 7">
        <text>thymidine + phosphate = 2-deoxy-alpha-D-ribose 1-phosphate + thymine</text>
        <dbReference type="Rhea" id="RHEA:16037"/>
        <dbReference type="ChEBI" id="CHEBI:17748"/>
        <dbReference type="ChEBI" id="CHEBI:17821"/>
        <dbReference type="ChEBI" id="CHEBI:43474"/>
        <dbReference type="ChEBI" id="CHEBI:57259"/>
        <dbReference type="EC" id="2.4.2.4"/>
    </reaction>
</comment>
<protein>
    <recommendedName>
        <fullName evidence="3 7">Thymidine phosphorylase</fullName>
        <ecNumber evidence="3 7">2.4.2.4</ecNumber>
    </recommendedName>
    <alternativeName>
        <fullName evidence="7">TdRPase</fullName>
    </alternativeName>
</protein>
<keyword evidence="5 7" id="KW-0808">Transferase</keyword>
<evidence type="ECO:0000259" key="9">
    <source>
        <dbReference type="SMART" id="SM00941"/>
    </source>
</evidence>
<name>A0A1W1ZAQ8_9HYPH</name>
<feature type="region of interest" description="Disordered" evidence="8">
    <location>
        <begin position="426"/>
        <end position="445"/>
    </location>
</feature>
<dbReference type="NCBIfam" id="NF004490">
    <property type="entry name" value="PRK05820.1"/>
    <property type="match status" value="1"/>
</dbReference>
<evidence type="ECO:0000256" key="4">
    <source>
        <dbReference type="ARBA" id="ARBA00022676"/>
    </source>
</evidence>
<evidence type="ECO:0000256" key="2">
    <source>
        <dbReference type="ARBA" id="ARBA00011738"/>
    </source>
</evidence>
<dbReference type="PANTHER" id="PTHR10515">
    <property type="entry name" value="THYMIDINE PHOSPHORYLASE"/>
    <property type="match status" value="1"/>
</dbReference>
<dbReference type="InterPro" id="IPR036566">
    <property type="entry name" value="PYNP-like_C_sf"/>
</dbReference>
<accession>A0A1W1ZAQ8</accession>
<evidence type="ECO:0000313" key="10">
    <source>
        <dbReference type="EMBL" id="SMC45038.1"/>
    </source>
</evidence>
<sequence>MRLPVEIIRAKRDGETLDSGAIRDFVTGFQDGSVSDAQVAAFAMAVIFKGLDRTETVALTLSMRDSGTVLDWSGLDRPVVDKHSTGGIGDNVSLMLAPILAACGAAVPMISGRGLGHTGGTLDKLESIPGYDITPEPERLRRLVKDVGCAIVGPTGDLAPADKRFYGVRDVTATVESQPLIVASILSKKLAAGLQSLVLDVKVGTGAFMRNKDDADALASALVEVANGAGLTTSALITGMDEPLAPCAGNAIEVRQAVRFLAGEPRDGALEEVVLALAAEMLVLSGLADNAAEGEGAARRAIESGSALEAFEAMIAGLGGPSDFSSHVDRYLAPAPITREVPALTGGTLDALDGRAIGMAVVGLGGGRRLPEDRIDPRVGFSGIQRLGTQLTLGEPLAFVHAASEEAADRAIGAFQAAARIGDGALRSASDSRVQGRIGPTTGRP</sequence>
<evidence type="ECO:0000313" key="11">
    <source>
        <dbReference type="Proteomes" id="UP000192656"/>
    </source>
</evidence>
<dbReference type="RefSeq" id="WP_084408739.1">
    <property type="nucleotide sequence ID" value="NZ_FWXR01000002.1"/>
</dbReference>
<dbReference type="GO" id="GO:0046104">
    <property type="term" value="P:thymidine metabolic process"/>
    <property type="evidence" value="ECO:0007669"/>
    <property type="project" value="UniProtKB-UniRule"/>
</dbReference>
<dbReference type="NCBIfam" id="TIGR02643">
    <property type="entry name" value="T_phosphoryl"/>
    <property type="match status" value="1"/>
</dbReference>
<dbReference type="AlphaFoldDB" id="A0A1W1ZAQ8"/>
<dbReference type="EC" id="2.4.2.4" evidence="3 7"/>
<proteinExistence type="inferred from homology"/>